<dbReference type="PANTHER" id="PTHR46665:SF1">
    <property type="entry name" value="SPERMATOGENESIS- AND OOGENESIS-SPECIFIC BASIC HELIX-LOOP-HELIX-CONTAINING PROTEIN 1"/>
    <property type="match status" value="1"/>
</dbReference>
<accession>A0AAV8GW45</accession>
<dbReference type="InterPro" id="IPR044658">
    <property type="entry name" value="bHLH92/bHLH041-like"/>
</dbReference>
<comment type="similarity">
    <text evidence="1">Belongs to the bHLH protein family.</text>
</comment>
<dbReference type="Proteomes" id="UP001140206">
    <property type="component" value="Chromosome 1"/>
</dbReference>
<sequence>MATIAACCFHFTQHMISITSMDSVFLLSPEYRLRFLQHAARLLGCAYICIWSPFPHQSSNHLSCIGAWLQDESDRGLASTLFEEYRGSFCSIVSGCVPGWAFKDGLPYFELPNSELMSSASQQVQQQFYQESGIKTAVFLGCQNGEIELGMTTPYPADLQMNVHQVFSENFIQQSLMADFLQPPQDQPISVETARPSSSSSSLPSISVGSPEDSYLNILPGSQSLTSDAMASDPLIVPAPAHQLQMHAYGQYRNVQFPTPASDDEAMAKAILAVISSSTTSSSSLSPVGEGVSKFTGAFKAYKSGLGPRVESVKAGSVGTQQMFKAGLAMLRRMYWTSHQSRVEPEVMTRPTGNQLHHMISERKRREKINESFEALRKLLPPGSKKDKASVLSKTKDYVSTLKEEIRELEEKNKQLEMQLCETKQTQKMKTQEVGESSESIQIEVTRASAPVSTASQRVNLQIIVRDECDLTDLILRVLGCLKEIGAFHLVSVDATSETPRFAQAHFTLQVTADDYSEASLKEAVKKVVEDAVAHQSEML</sequence>
<dbReference type="PROSITE" id="PS50888">
    <property type="entry name" value="BHLH"/>
    <property type="match status" value="1"/>
</dbReference>
<keyword evidence="3" id="KW-0804">Transcription</keyword>
<feature type="region of interest" description="Disordered" evidence="5">
    <location>
        <begin position="185"/>
        <end position="209"/>
    </location>
</feature>
<evidence type="ECO:0000313" key="7">
    <source>
        <dbReference type="EMBL" id="KAJ4808629.1"/>
    </source>
</evidence>
<keyword evidence="2" id="KW-0805">Transcription regulation</keyword>
<keyword evidence="8" id="KW-1185">Reference proteome</keyword>
<feature type="coiled-coil region" evidence="4">
    <location>
        <begin position="392"/>
        <end position="426"/>
    </location>
</feature>
<evidence type="ECO:0000256" key="3">
    <source>
        <dbReference type="ARBA" id="ARBA00023163"/>
    </source>
</evidence>
<proteinExistence type="inferred from homology"/>
<dbReference type="GO" id="GO:0003677">
    <property type="term" value="F:DNA binding"/>
    <property type="evidence" value="ECO:0007669"/>
    <property type="project" value="UniProtKB-KW"/>
</dbReference>
<comment type="caution">
    <text evidence="7">The sequence shown here is derived from an EMBL/GenBank/DDBJ whole genome shotgun (WGS) entry which is preliminary data.</text>
</comment>
<dbReference type="PANTHER" id="PTHR46665">
    <property type="entry name" value="TRANSCRIPTION FACTOR BHLH041-RELATED-RELATED"/>
    <property type="match status" value="1"/>
</dbReference>
<organism evidence="7 8">
    <name type="scientific">Rhynchospora pubera</name>
    <dbReference type="NCBI Taxonomy" id="906938"/>
    <lineage>
        <taxon>Eukaryota</taxon>
        <taxon>Viridiplantae</taxon>
        <taxon>Streptophyta</taxon>
        <taxon>Embryophyta</taxon>
        <taxon>Tracheophyta</taxon>
        <taxon>Spermatophyta</taxon>
        <taxon>Magnoliopsida</taxon>
        <taxon>Liliopsida</taxon>
        <taxon>Poales</taxon>
        <taxon>Cyperaceae</taxon>
        <taxon>Cyperoideae</taxon>
        <taxon>Rhynchosporeae</taxon>
        <taxon>Rhynchospora</taxon>
    </lineage>
</organism>
<dbReference type="InterPro" id="IPR036638">
    <property type="entry name" value="HLH_DNA-bd_sf"/>
</dbReference>
<dbReference type="InterPro" id="IPR055478">
    <property type="entry name" value="DUF7050"/>
</dbReference>
<dbReference type="Pfam" id="PF00010">
    <property type="entry name" value="HLH"/>
    <property type="match status" value="1"/>
</dbReference>
<feature type="domain" description="BHLH" evidence="6">
    <location>
        <begin position="353"/>
        <end position="402"/>
    </location>
</feature>
<evidence type="ECO:0000313" key="8">
    <source>
        <dbReference type="Proteomes" id="UP001140206"/>
    </source>
</evidence>
<protein>
    <submittedName>
        <fullName evidence="7">Basic helix-loop-helix (BHLH) DNA-binding superfamily protein</fullName>
    </submittedName>
</protein>
<evidence type="ECO:0000256" key="2">
    <source>
        <dbReference type="ARBA" id="ARBA00023015"/>
    </source>
</evidence>
<evidence type="ECO:0000256" key="5">
    <source>
        <dbReference type="SAM" id="MobiDB-lite"/>
    </source>
</evidence>
<dbReference type="Gene3D" id="4.10.280.10">
    <property type="entry name" value="Helix-loop-helix DNA-binding domain"/>
    <property type="match status" value="1"/>
</dbReference>
<dbReference type="Pfam" id="PF23132">
    <property type="entry name" value="DUF7049"/>
    <property type="match status" value="1"/>
</dbReference>
<dbReference type="InterPro" id="IPR011598">
    <property type="entry name" value="bHLH_dom"/>
</dbReference>
<dbReference type="Pfam" id="PF23133">
    <property type="entry name" value="DUF7050"/>
    <property type="match status" value="1"/>
</dbReference>
<evidence type="ECO:0000256" key="4">
    <source>
        <dbReference type="SAM" id="Coils"/>
    </source>
</evidence>
<evidence type="ECO:0000259" key="6">
    <source>
        <dbReference type="PROSITE" id="PS50888"/>
    </source>
</evidence>
<feature type="compositionally biased region" description="Low complexity" evidence="5">
    <location>
        <begin position="196"/>
        <end position="209"/>
    </location>
</feature>
<dbReference type="CDD" id="cd11393">
    <property type="entry name" value="bHLH_AtbHLH_like"/>
    <property type="match status" value="1"/>
</dbReference>
<dbReference type="SUPFAM" id="SSF47459">
    <property type="entry name" value="HLH, helix-loop-helix DNA-binding domain"/>
    <property type="match status" value="1"/>
</dbReference>
<keyword evidence="7" id="KW-0238">DNA-binding</keyword>
<dbReference type="SMART" id="SM00353">
    <property type="entry name" value="HLH"/>
    <property type="match status" value="1"/>
</dbReference>
<name>A0AAV8GW45_9POAL</name>
<reference evidence="7" key="1">
    <citation type="submission" date="2022-08" db="EMBL/GenBank/DDBJ databases">
        <authorList>
            <person name="Marques A."/>
        </authorList>
    </citation>
    <scope>NUCLEOTIDE SEQUENCE</scope>
    <source>
        <strain evidence="7">RhyPub2mFocal</strain>
        <tissue evidence="7">Leaves</tissue>
    </source>
</reference>
<keyword evidence="4" id="KW-0175">Coiled coil</keyword>
<dbReference type="AlphaFoldDB" id="A0AAV8GW45"/>
<gene>
    <name evidence="7" type="ORF">LUZ62_021195</name>
</gene>
<evidence type="ECO:0000256" key="1">
    <source>
        <dbReference type="ARBA" id="ARBA00005510"/>
    </source>
</evidence>
<dbReference type="InterPro" id="IPR055477">
    <property type="entry name" value="DUF7049"/>
</dbReference>
<dbReference type="InterPro" id="IPR045239">
    <property type="entry name" value="bHLH95_bHLH"/>
</dbReference>
<dbReference type="GO" id="GO:0046983">
    <property type="term" value="F:protein dimerization activity"/>
    <property type="evidence" value="ECO:0007669"/>
    <property type="project" value="InterPro"/>
</dbReference>
<dbReference type="EMBL" id="JAMFTS010000001">
    <property type="protein sequence ID" value="KAJ4808629.1"/>
    <property type="molecule type" value="Genomic_DNA"/>
</dbReference>